<sequence>MQYLAQGKDEREETDMMMKIFDQVSLREYQAITQIMESNALVKKARLTHIVFEGILIVELPRSVHEVPLSELRGALAPLIDQMHYDNALIHPLVEMNLSLKSSSGDFSATPDLSIHLACLSGRWLKPEFLCIGECAFSQDKETLLKKLQLKIDAHSEIVMVVMIILMETSPYHSPKEDSTAWHTFCRHSKCCSFKEFLDMIEITDKDSKWLGPVTVADHTWCHVSNVDYHVWVKDGEERINISTQSSGMVVAYGMLFPNIYMDMVDIVIHQGLLKIRDGMVQFSKRLDPEADTSLLSATDIPWDFNWSRCQVRIVNAAECTAHKQFEDWYLGCFRGTKRSIEDVDTSGDYDSTTTSQSSDSSQTSLSPKTPPLTRTRSRVAQGSW</sequence>
<feature type="region of interest" description="Disordered" evidence="1">
    <location>
        <begin position="345"/>
        <end position="385"/>
    </location>
</feature>
<dbReference type="Proteomes" id="UP000054538">
    <property type="component" value="Unassembled WGS sequence"/>
</dbReference>
<dbReference type="EMBL" id="KN826578">
    <property type="protein sequence ID" value="KIK78474.1"/>
    <property type="molecule type" value="Genomic_DNA"/>
</dbReference>
<gene>
    <name evidence="2" type="ORF">PAXRUDRAFT_16854</name>
</gene>
<feature type="compositionally biased region" description="Polar residues" evidence="1">
    <location>
        <begin position="373"/>
        <end position="385"/>
    </location>
</feature>
<reference evidence="3" key="2">
    <citation type="submission" date="2015-01" db="EMBL/GenBank/DDBJ databases">
        <title>Evolutionary Origins and Diversification of the Mycorrhizal Mutualists.</title>
        <authorList>
            <consortium name="DOE Joint Genome Institute"/>
            <consortium name="Mycorrhizal Genomics Consortium"/>
            <person name="Kohler A."/>
            <person name="Kuo A."/>
            <person name="Nagy L.G."/>
            <person name="Floudas D."/>
            <person name="Copeland A."/>
            <person name="Barry K.W."/>
            <person name="Cichocki N."/>
            <person name="Veneault-Fourrey C."/>
            <person name="LaButti K."/>
            <person name="Lindquist E.A."/>
            <person name="Lipzen A."/>
            <person name="Lundell T."/>
            <person name="Morin E."/>
            <person name="Murat C."/>
            <person name="Riley R."/>
            <person name="Ohm R."/>
            <person name="Sun H."/>
            <person name="Tunlid A."/>
            <person name="Henrissat B."/>
            <person name="Grigoriev I.V."/>
            <person name="Hibbett D.S."/>
            <person name="Martin F."/>
        </authorList>
    </citation>
    <scope>NUCLEOTIDE SEQUENCE [LARGE SCALE GENOMIC DNA]</scope>
    <source>
        <strain evidence="3">Ve08.2h10</strain>
    </source>
</reference>
<dbReference type="HOGENOM" id="CLU_047153_3_0_1"/>
<accession>A0A0D0DCU5</accession>
<reference evidence="2 3" key="1">
    <citation type="submission" date="2014-04" db="EMBL/GenBank/DDBJ databases">
        <authorList>
            <consortium name="DOE Joint Genome Institute"/>
            <person name="Kuo A."/>
            <person name="Kohler A."/>
            <person name="Jargeat P."/>
            <person name="Nagy L.G."/>
            <person name="Floudas D."/>
            <person name="Copeland A."/>
            <person name="Barry K.W."/>
            <person name="Cichocki N."/>
            <person name="Veneault-Fourrey C."/>
            <person name="LaButti K."/>
            <person name="Lindquist E.A."/>
            <person name="Lipzen A."/>
            <person name="Lundell T."/>
            <person name="Morin E."/>
            <person name="Murat C."/>
            <person name="Sun H."/>
            <person name="Tunlid A."/>
            <person name="Henrissat B."/>
            <person name="Grigoriev I.V."/>
            <person name="Hibbett D.S."/>
            <person name="Martin F."/>
            <person name="Nordberg H.P."/>
            <person name="Cantor M.N."/>
            <person name="Hua S.X."/>
        </authorList>
    </citation>
    <scope>NUCLEOTIDE SEQUENCE [LARGE SCALE GENOMIC DNA]</scope>
    <source>
        <strain evidence="2 3">Ve08.2h10</strain>
    </source>
</reference>
<organism evidence="2 3">
    <name type="scientific">Paxillus rubicundulus Ve08.2h10</name>
    <dbReference type="NCBI Taxonomy" id="930991"/>
    <lineage>
        <taxon>Eukaryota</taxon>
        <taxon>Fungi</taxon>
        <taxon>Dikarya</taxon>
        <taxon>Basidiomycota</taxon>
        <taxon>Agaricomycotina</taxon>
        <taxon>Agaricomycetes</taxon>
        <taxon>Agaricomycetidae</taxon>
        <taxon>Boletales</taxon>
        <taxon>Paxilineae</taxon>
        <taxon>Paxillaceae</taxon>
        <taxon>Paxillus</taxon>
    </lineage>
</organism>
<dbReference type="AlphaFoldDB" id="A0A0D0DCU5"/>
<evidence type="ECO:0000313" key="2">
    <source>
        <dbReference type="EMBL" id="KIK78474.1"/>
    </source>
</evidence>
<protein>
    <submittedName>
        <fullName evidence="2">Uncharacterized protein</fullName>
    </submittedName>
</protein>
<name>A0A0D0DCU5_9AGAM</name>
<proteinExistence type="predicted"/>
<keyword evidence="3" id="KW-1185">Reference proteome</keyword>
<evidence type="ECO:0000256" key="1">
    <source>
        <dbReference type="SAM" id="MobiDB-lite"/>
    </source>
</evidence>
<dbReference type="InParanoid" id="A0A0D0DCU5"/>
<feature type="compositionally biased region" description="Low complexity" evidence="1">
    <location>
        <begin position="349"/>
        <end position="367"/>
    </location>
</feature>
<evidence type="ECO:0000313" key="3">
    <source>
        <dbReference type="Proteomes" id="UP000054538"/>
    </source>
</evidence>
<dbReference type="OrthoDB" id="2692005at2759"/>